<dbReference type="OrthoDB" id="10262320at2759"/>
<dbReference type="SMART" id="SM00181">
    <property type="entry name" value="EGF"/>
    <property type="match status" value="4"/>
</dbReference>
<dbReference type="GO" id="GO:0051015">
    <property type="term" value="F:actin filament binding"/>
    <property type="evidence" value="ECO:0007669"/>
    <property type="project" value="InterPro"/>
</dbReference>
<dbReference type="PROSITE" id="PS50026">
    <property type="entry name" value="EGF_3"/>
    <property type="match status" value="3"/>
</dbReference>
<dbReference type="PANTHER" id="PTHR19981:SF1">
    <property type="entry name" value="RHEA, ISOFORM B"/>
    <property type="match status" value="1"/>
</dbReference>
<dbReference type="Pfam" id="PF21865">
    <property type="entry name" value="TLN1-like_RS"/>
    <property type="match status" value="2"/>
</dbReference>
<dbReference type="PANTHER" id="PTHR19981">
    <property type="entry name" value="TALIN"/>
    <property type="match status" value="1"/>
</dbReference>
<reference evidence="5" key="1">
    <citation type="submission" date="2020-06" db="EMBL/GenBank/DDBJ databases">
        <title>Draft genome of Bugula neritina, a colonial animal packing powerful symbionts and potential medicines.</title>
        <authorList>
            <person name="Rayko M."/>
        </authorList>
    </citation>
    <scope>NUCLEOTIDE SEQUENCE [LARGE SCALE GENOMIC DNA]</scope>
    <source>
        <strain evidence="5">Kwan_BN1</strain>
    </source>
</reference>
<keyword evidence="3" id="KW-1015">Disulfide bond</keyword>
<comment type="caution">
    <text evidence="5">The sequence shown here is derived from an EMBL/GenBank/DDBJ whole genome shotgun (WGS) entry which is preliminary data.</text>
</comment>
<dbReference type="PROSITE" id="PS01186">
    <property type="entry name" value="EGF_2"/>
    <property type="match status" value="3"/>
</dbReference>
<dbReference type="InterPro" id="IPR000742">
    <property type="entry name" value="EGF"/>
</dbReference>
<dbReference type="CDD" id="cd00054">
    <property type="entry name" value="EGF_CA"/>
    <property type="match status" value="2"/>
</dbReference>
<feature type="domain" description="EGF-like" evidence="4">
    <location>
        <begin position="735"/>
        <end position="773"/>
    </location>
</feature>
<dbReference type="Gene3D" id="1.20.1420.10">
    <property type="entry name" value="Talin, central domain"/>
    <property type="match status" value="3"/>
</dbReference>
<feature type="disulfide bond" evidence="3">
    <location>
        <begin position="744"/>
        <end position="761"/>
    </location>
</feature>
<feature type="disulfide bond" evidence="3">
    <location>
        <begin position="660"/>
        <end position="677"/>
    </location>
</feature>
<protein>
    <submittedName>
        <fullName evidence="5">TLN1</fullName>
    </submittedName>
</protein>
<dbReference type="InterPro" id="IPR015009">
    <property type="entry name" value="Vinculin-bd_dom"/>
</dbReference>
<proteinExistence type="predicted"/>
<evidence type="ECO:0000313" key="6">
    <source>
        <dbReference type="Proteomes" id="UP000593567"/>
    </source>
</evidence>
<keyword evidence="6" id="KW-1185">Reference proteome</keyword>
<dbReference type="Pfam" id="PF00008">
    <property type="entry name" value="EGF"/>
    <property type="match status" value="2"/>
</dbReference>
<dbReference type="Gene3D" id="2.10.25.10">
    <property type="entry name" value="Laminin"/>
    <property type="match status" value="3"/>
</dbReference>
<dbReference type="InterPro" id="IPR054060">
    <property type="entry name" value="TLN1-like_RS"/>
</dbReference>
<keyword evidence="2" id="KW-0963">Cytoplasm</keyword>
<evidence type="ECO:0000259" key="4">
    <source>
        <dbReference type="PROSITE" id="PS50026"/>
    </source>
</evidence>
<evidence type="ECO:0000256" key="1">
    <source>
        <dbReference type="ARBA" id="ARBA00004496"/>
    </source>
</evidence>
<dbReference type="GO" id="GO:0030036">
    <property type="term" value="P:actin cytoskeleton organization"/>
    <property type="evidence" value="ECO:0007669"/>
    <property type="project" value="TreeGrafter"/>
</dbReference>
<organism evidence="5 6">
    <name type="scientific">Bugula neritina</name>
    <name type="common">Brown bryozoan</name>
    <name type="synonym">Sertularia neritina</name>
    <dbReference type="NCBI Taxonomy" id="10212"/>
    <lineage>
        <taxon>Eukaryota</taxon>
        <taxon>Metazoa</taxon>
        <taxon>Spiralia</taxon>
        <taxon>Lophotrochozoa</taxon>
        <taxon>Bryozoa</taxon>
        <taxon>Gymnolaemata</taxon>
        <taxon>Cheilostomatida</taxon>
        <taxon>Flustrina</taxon>
        <taxon>Buguloidea</taxon>
        <taxon>Bugulidae</taxon>
        <taxon>Bugula</taxon>
    </lineage>
</organism>
<feature type="disulfide bond" evidence="3">
    <location>
        <begin position="763"/>
        <end position="772"/>
    </location>
</feature>
<dbReference type="FunFam" id="1.20.1420.10:FF:000002">
    <property type="entry name" value="Talin 2"/>
    <property type="match status" value="1"/>
</dbReference>
<evidence type="ECO:0000256" key="3">
    <source>
        <dbReference type="PROSITE-ProRule" id="PRU00076"/>
    </source>
</evidence>
<feature type="disulfide bond" evidence="3">
    <location>
        <begin position="679"/>
        <end position="688"/>
    </location>
</feature>
<evidence type="ECO:0000256" key="2">
    <source>
        <dbReference type="ARBA" id="ARBA00022490"/>
    </source>
</evidence>
<dbReference type="AlphaFoldDB" id="A0A7J7KM25"/>
<feature type="domain" description="EGF-like" evidence="4">
    <location>
        <begin position="651"/>
        <end position="689"/>
    </location>
</feature>
<dbReference type="SUPFAM" id="SSF57196">
    <property type="entry name" value="EGF/Laminin"/>
    <property type="match status" value="3"/>
</dbReference>
<comment type="caution">
    <text evidence="3">Lacks conserved residue(s) required for the propagation of feature annotation.</text>
</comment>
<dbReference type="GO" id="GO:0005178">
    <property type="term" value="F:integrin binding"/>
    <property type="evidence" value="ECO:0007669"/>
    <property type="project" value="TreeGrafter"/>
</dbReference>
<dbReference type="Pfam" id="PF08913">
    <property type="entry name" value="VBS"/>
    <property type="match status" value="1"/>
</dbReference>
<dbReference type="SUPFAM" id="SSF47220">
    <property type="entry name" value="alpha-catenin/vinculin-like"/>
    <property type="match status" value="2"/>
</dbReference>
<dbReference type="Proteomes" id="UP000593567">
    <property type="component" value="Unassembled WGS sequence"/>
</dbReference>
<name>A0A7J7KM25_BUGNE</name>
<dbReference type="EMBL" id="VXIV02000292">
    <property type="protein sequence ID" value="KAF6039199.1"/>
    <property type="molecule type" value="Genomic_DNA"/>
</dbReference>
<feature type="domain" description="EGF-like" evidence="4">
    <location>
        <begin position="693"/>
        <end position="731"/>
    </location>
</feature>
<dbReference type="GO" id="GO:0098609">
    <property type="term" value="P:cell-cell adhesion"/>
    <property type="evidence" value="ECO:0007669"/>
    <property type="project" value="TreeGrafter"/>
</dbReference>
<feature type="disulfide bond" evidence="3">
    <location>
        <begin position="721"/>
        <end position="730"/>
    </location>
</feature>
<accession>A0A7J7KM25</accession>
<dbReference type="GO" id="GO:0005737">
    <property type="term" value="C:cytoplasm"/>
    <property type="evidence" value="ECO:0007669"/>
    <property type="project" value="UniProtKB-SubCell"/>
</dbReference>
<dbReference type="Pfam" id="PF21896">
    <property type="entry name" value="Talin_IBS2B"/>
    <property type="match status" value="1"/>
</dbReference>
<keyword evidence="3" id="KW-0245">EGF-like domain</keyword>
<evidence type="ECO:0000313" key="5">
    <source>
        <dbReference type="EMBL" id="KAF6039199.1"/>
    </source>
</evidence>
<dbReference type="GO" id="GO:0005925">
    <property type="term" value="C:focal adhesion"/>
    <property type="evidence" value="ECO:0007669"/>
    <property type="project" value="TreeGrafter"/>
</dbReference>
<gene>
    <name evidence="5" type="ORF">EB796_002491</name>
</gene>
<comment type="subcellular location">
    <subcellularLocation>
        <location evidence="1">Cytoplasm</location>
    </subcellularLocation>
</comment>
<dbReference type="InterPro" id="IPR054082">
    <property type="entry name" value="Talin_IBS2B"/>
</dbReference>
<dbReference type="GO" id="GO:0005886">
    <property type="term" value="C:plasma membrane"/>
    <property type="evidence" value="ECO:0007669"/>
    <property type="project" value="TreeGrafter"/>
</dbReference>
<sequence>MYNSRQQSAILEQTKSIAESGLQLVYLAKESGGNSKAVQVHTAMDKAASHLKEVTQDLLKSMEEAASAGGAVTAMIDNISKAVAKTEFQTAAVTPGISFVDYQTSMVQLCKRIAQLSQEMVGKSSTPETAAELGHVANTLTKQYSDLVEKLQGACGVSPSSEVAARLKSRVQDLGNSCMQLVQKAGTVQNNPTDSYSKRELADNARQVSEKVSYVMAALQDSSRGTQACINAASVVSGIIGDLDTTIMFATAGTLSSESDRDTFTDHREGILKTAKTLVEDTKTLVNGANSSNQEALAEAAQKAAKTISGLAEVVKLGAASIGSDQPEAQVLLINSVKDVASALAELIACTKNATGKPPGDPSMDALKESAKVMVHNVTSLLKTVKTVEDEAARGTRALESTIEALRQEIKSFDSPDRVDKVATAEDVIRCTKPITTATAKAVAAGNSCRQEDVISASNTGRKAVCDLLVVCKAAVQEAENEQIKKQTLSSAKHTAESYLALLSNIGDIIHEPARGDLKLRMRDLSKVVAQSVGELVKSCEALKARGHLSVPEDSRLKDQTLVLLDKSKNIKMHTWRYYCFFIISTITLFAQYRQAKDAFICGEDAECGVAGTCNKTGGNCVCKPPNIIGEKCDNNTLCPPGLTGIFCEIAVDSCKTVICQNGGSCKQKKNESGVECICQSGYTGNLCETFTPTDPCEMLICQNGGSCKQKKDESGVECICQSGYTGNLCETSTPTDPCEMLKCKNKGSCEQKKDGSGVECICKPGFAGTLCEQYPTTSKTTSKTTGKIFKTTTQ</sequence>
<dbReference type="Gene3D" id="1.20.120.230">
    <property type="entry name" value="Alpha-catenin/vinculin-like"/>
    <property type="match status" value="1"/>
</dbReference>
<dbReference type="InterPro" id="IPR036723">
    <property type="entry name" value="Alpha-catenin/vinculin-like_sf"/>
</dbReference>
<feature type="disulfide bond" evidence="3">
    <location>
        <begin position="702"/>
        <end position="719"/>
    </location>
</feature>
<dbReference type="PROSITE" id="PS00022">
    <property type="entry name" value="EGF_1"/>
    <property type="match status" value="3"/>
</dbReference>